<evidence type="ECO:0000313" key="7">
    <source>
        <dbReference type="Proteomes" id="UP000426246"/>
    </source>
</evidence>
<feature type="transmembrane region" description="Helical" evidence="4">
    <location>
        <begin position="18"/>
        <end position="38"/>
    </location>
</feature>
<keyword evidence="4" id="KW-0472">Membrane</keyword>
<proteinExistence type="predicted"/>
<evidence type="ECO:0000259" key="5">
    <source>
        <dbReference type="PROSITE" id="PS01124"/>
    </source>
</evidence>
<keyword evidence="3" id="KW-0804">Transcription</keyword>
<dbReference type="InterPro" id="IPR020449">
    <property type="entry name" value="Tscrpt_reg_AraC-type_HTH"/>
</dbReference>
<dbReference type="Proteomes" id="UP000426246">
    <property type="component" value="Chromosome"/>
</dbReference>
<dbReference type="RefSeq" id="WP_155700045.1">
    <property type="nucleotide sequence ID" value="NZ_CP034235.1"/>
</dbReference>
<dbReference type="GO" id="GO:0003700">
    <property type="term" value="F:DNA-binding transcription factor activity"/>
    <property type="evidence" value="ECO:0007669"/>
    <property type="project" value="InterPro"/>
</dbReference>
<dbReference type="AlphaFoldDB" id="A0A6B8RFT1"/>
<dbReference type="Gene3D" id="6.10.340.10">
    <property type="match status" value="1"/>
</dbReference>
<evidence type="ECO:0000256" key="4">
    <source>
        <dbReference type="SAM" id="Phobius"/>
    </source>
</evidence>
<feature type="transmembrane region" description="Helical" evidence="4">
    <location>
        <begin position="304"/>
        <end position="323"/>
    </location>
</feature>
<dbReference type="InterPro" id="IPR018060">
    <property type="entry name" value="HTH_AraC"/>
</dbReference>
<dbReference type="InterPro" id="IPR009057">
    <property type="entry name" value="Homeodomain-like_sf"/>
</dbReference>
<dbReference type="Pfam" id="PF12833">
    <property type="entry name" value="HTH_18"/>
    <property type="match status" value="1"/>
</dbReference>
<evidence type="ECO:0000313" key="6">
    <source>
        <dbReference type="EMBL" id="QGQ95030.1"/>
    </source>
</evidence>
<dbReference type="EMBL" id="CP034235">
    <property type="protein sequence ID" value="QGQ95030.1"/>
    <property type="molecule type" value="Genomic_DNA"/>
</dbReference>
<dbReference type="PANTHER" id="PTHR43280">
    <property type="entry name" value="ARAC-FAMILY TRANSCRIPTIONAL REGULATOR"/>
    <property type="match status" value="1"/>
</dbReference>
<protein>
    <submittedName>
        <fullName evidence="6">AraC family transcriptional regulator</fullName>
    </submittedName>
</protein>
<dbReference type="Gene3D" id="1.10.10.60">
    <property type="entry name" value="Homeodomain-like"/>
    <property type="match status" value="2"/>
</dbReference>
<accession>A0A6B8RFT1</accession>
<dbReference type="PRINTS" id="PR00032">
    <property type="entry name" value="HTHARAC"/>
</dbReference>
<dbReference type="GO" id="GO:0043565">
    <property type="term" value="F:sequence-specific DNA binding"/>
    <property type="evidence" value="ECO:0007669"/>
    <property type="project" value="InterPro"/>
</dbReference>
<dbReference type="SUPFAM" id="SSF46689">
    <property type="entry name" value="Homeodomain-like"/>
    <property type="match status" value="1"/>
</dbReference>
<dbReference type="PANTHER" id="PTHR43280:SF2">
    <property type="entry name" value="HTH-TYPE TRANSCRIPTIONAL REGULATOR EXSA"/>
    <property type="match status" value="1"/>
</dbReference>
<keyword evidence="2" id="KW-0238">DNA-binding</keyword>
<keyword evidence="1" id="KW-0805">Transcription regulation</keyword>
<evidence type="ECO:0000256" key="2">
    <source>
        <dbReference type="ARBA" id="ARBA00023125"/>
    </source>
</evidence>
<feature type="domain" description="HTH araC/xylS-type" evidence="5">
    <location>
        <begin position="669"/>
        <end position="768"/>
    </location>
</feature>
<dbReference type="KEGG" id="ppsc:EHS13_09095"/>
<evidence type="ECO:0000256" key="1">
    <source>
        <dbReference type="ARBA" id="ARBA00023015"/>
    </source>
</evidence>
<gene>
    <name evidence="6" type="ORF">EHS13_09095</name>
</gene>
<dbReference type="PROSITE" id="PS01124">
    <property type="entry name" value="HTH_ARAC_FAMILY_2"/>
    <property type="match status" value="1"/>
</dbReference>
<keyword evidence="4" id="KW-1133">Transmembrane helix</keyword>
<sequence>MKIGIDRIYKTKTYFQRILLSVLLVTFFFLIVSSFVLLTNSEKTVVALQQESSMKMLSQIQFNIKSMDGMVRDLTNQVYNDNTVIPLLFQKYNERFDILKTQWKLDSMVSSTSYLHSILVYNGGADQLYAGGIYLGGDNSGIKDHFLDYLKSDGSIRKMQLTPMQIVENGKQKDIFSFFMFDSLDYYHIGESALIINVKAEWLLDNLNYINLLSAKPNEHIFMMDRQGKMYPSDLLAEDEMQELRSRVSLLGSEDAASLQYQTLVIGNKKYMATVIQTNLKDWFAVSVGSYKEMFGKLTKLRQTTILLTLLFIVLSIVASFMISRKLYKPIEDTLRVMKRHTFGQPPDRDKRDELTFISDEYRRVVDHLNQAMTERHQKQDMIKFGFLRKLISDSLSIREEELREAISEYPLKIDISGSLILCAIQIDGESYQHYTPKEKQVYEFAVSNIAEEIVSSRYPCEAVDMRNGSLILVISLPEHHAELLKALIKDVQKTVEEYYKISISASISDPFISHTETTAQYNLVLQVMMYRIVYGKGCLILAEMMRTHINNEDTQIPYELERGLVEAIRLGEADKAEESLRSLFQYFTRFQYDQIIYSVLHTVVLLKNTLREMNYNRLIPVSADLHSINQLIFKKETLDEMLLLLLDILNEITAPQIVEVNRHDTLIDTIKHMVEESYMDENVSLQGISSILKMSPEYIGRIFKKSESLSVADYIHEIRLSHAIHLLENKDYSIHLIMQKVGYGNQSYFFRLFKKKFGTTPKEYRLKKMIYTQ</sequence>
<dbReference type="SMART" id="SM00342">
    <property type="entry name" value="HTH_ARAC"/>
    <property type="match status" value="1"/>
</dbReference>
<reference evidence="7" key="1">
    <citation type="submission" date="2018-11" db="EMBL/GenBank/DDBJ databases">
        <title>Complete genome sequence of Paenibacillus sp. ML311-T8.</title>
        <authorList>
            <person name="Nam Y.-D."/>
            <person name="Kang J."/>
            <person name="Chung W.-H."/>
            <person name="Park Y.S."/>
        </authorList>
    </citation>
    <scope>NUCLEOTIDE SEQUENCE [LARGE SCALE GENOMIC DNA]</scope>
    <source>
        <strain evidence="7">ML311-T8</strain>
    </source>
</reference>
<keyword evidence="4" id="KW-0812">Transmembrane</keyword>
<dbReference type="OrthoDB" id="2484341at2"/>
<organism evidence="6 7">
    <name type="scientific">Paenibacillus psychroresistens</name>
    <dbReference type="NCBI Taxonomy" id="1778678"/>
    <lineage>
        <taxon>Bacteria</taxon>
        <taxon>Bacillati</taxon>
        <taxon>Bacillota</taxon>
        <taxon>Bacilli</taxon>
        <taxon>Bacillales</taxon>
        <taxon>Paenibacillaceae</taxon>
        <taxon>Paenibacillus</taxon>
    </lineage>
</organism>
<evidence type="ECO:0000256" key="3">
    <source>
        <dbReference type="ARBA" id="ARBA00023163"/>
    </source>
</evidence>
<keyword evidence="7" id="KW-1185">Reference proteome</keyword>
<name>A0A6B8RFT1_9BACL</name>